<dbReference type="RefSeq" id="WP_090723313.1">
    <property type="nucleotide sequence ID" value="NZ_FOOU01000001.1"/>
</dbReference>
<proteinExistence type="predicted"/>
<dbReference type="EMBL" id="FOOU01000001">
    <property type="protein sequence ID" value="SFF82388.1"/>
    <property type="molecule type" value="Genomic_DNA"/>
</dbReference>
<name>A0A1I2LUV2_9GAMM</name>
<evidence type="ECO:0000313" key="4">
    <source>
        <dbReference type="Proteomes" id="UP000198623"/>
    </source>
</evidence>
<evidence type="ECO:0000313" key="3">
    <source>
        <dbReference type="EMBL" id="SFF82388.1"/>
    </source>
</evidence>
<gene>
    <name evidence="3" type="ORF">SAMN05216175_101236</name>
</gene>
<keyword evidence="3" id="KW-0689">Ribosomal protein</keyword>
<evidence type="ECO:0000259" key="2">
    <source>
        <dbReference type="Pfam" id="PF00542"/>
    </source>
</evidence>
<sequence length="84" mass="9294">MSESAEFEPEVLTALNAGRKIDAIKALRSLRGIGLNEAKELVDRYVDENAPEGGPVQKVDSNFSVAKLLFVGLIIYLVYMFFKS</sequence>
<dbReference type="GO" id="GO:0006412">
    <property type="term" value="P:translation"/>
    <property type="evidence" value="ECO:0007669"/>
    <property type="project" value="InterPro"/>
</dbReference>
<dbReference type="GO" id="GO:0005840">
    <property type="term" value="C:ribosome"/>
    <property type="evidence" value="ECO:0007669"/>
    <property type="project" value="UniProtKB-KW"/>
</dbReference>
<accession>A0A1I2LUV2</accession>
<dbReference type="Gene3D" id="3.30.1390.10">
    <property type="match status" value="1"/>
</dbReference>
<dbReference type="InterPro" id="IPR013823">
    <property type="entry name" value="Ribosomal_bL12_C"/>
</dbReference>
<dbReference type="SUPFAM" id="SSF54736">
    <property type="entry name" value="ClpS-like"/>
    <property type="match status" value="1"/>
</dbReference>
<keyword evidence="3" id="KW-0687">Ribonucleoprotein</keyword>
<dbReference type="GO" id="GO:0003735">
    <property type="term" value="F:structural constituent of ribosome"/>
    <property type="evidence" value="ECO:0007669"/>
    <property type="project" value="InterPro"/>
</dbReference>
<reference evidence="4" key="1">
    <citation type="submission" date="2016-10" db="EMBL/GenBank/DDBJ databases">
        <authorList>
            <person name="Varghese N."/>
            <person name="Submissions S."/>
        </authorList>
    </citation>
    <scope>NUCLEOTIDE SEQUENCE [LARGE SCALE GENOMIC DNA]</scope>
    <source>
        <strain evidence="4">CGMCC 1.10971</strain>
    </source>
</reference>
<dbReference type="Pfam" id="PF00542">
    <property type="entry name" value="Ribosomal_L12"/>
    <property type="match status" value="1"/>
</dbReference>
<dbReference type="OrthoDB" id="8857528at2"/>
<feature type="transmembrane region" description="Helical" evidence="1">
    <location>
        <begin position="63"/>
        <end position="82"/>
    </location>
</feature>
<keyword evidence="1" id="KW-1133">Transmembrane helix</keyword>
<dbReference type="InterPro" id="IPR014719">
    <property type="entry name" value="Ribosomal_bL12_C/ClpS-like"/>
</dbReference>
<feature type="domain" description="Large ribosomal subunit protein bL12 C-terminal" evidence="2">
    <location>
        <begin position="11"/>
        <end position="44"/>
    </location>
</feature>
<dbReference type="AlphaFoldDB" id="A0A1I2LUV2"/>
<dbReference type="Proteomes" id="UP000198623">
    <property type="component" value="Unassembled WGS sequence"/>
</dbReference>
<keyword evidence="1" id="KW-0472">Membrane</keyword>
<keyword evidence="1" id="KW-0812">Transmembrane</keyword>
<protein>
    <submittedName>
        <fullName evidence="3">Ribosomal protein L7/L12 C-terminal domain-containing protein</fullName>
    </submittedName>
</protein>
<keyword evidence="4" id="KW-1185">Reference proteome</keyword>
<organism evidence="3 4">
    <name type="scientific">Neptunomonas qingdaonensis</name>
    <dbReference type="NCBI Taxonomy" id="1045558"/>
    <lineage>
        <taxon>Bacteria</taxon>
        <taxon>Pseudomonadati</taxon>
        <taxon>Pseudomonadota</taxon>
        <taxon>Gammaproteobacteria</taxon>
        <taxon>Oceanospirillales</taxon>
        <taxon>Oceanospirillaceae</taxon>
        <taxon>Neptunomonas</taxon>
    </lineage>
</organism>
<evidence type="ECO:0000256" key="1">
    <source>
        <dbReference type="SAM" id="Phobius"/>
    </source>
</evidence>
<dbReference type="STRING" id="1045558.SAMN05216175_101236"/>